<keyword evidence="2" id="KW-1185">Reference proteome</keyword>
<accession>A0A067SWA2</accession>
<evidence type="ECO:0000313" key="2">
    <source>
        <dbReference type="Proteomes" id="UP000027222"/>
    </source>
</evidence>
<gene>
    <name evidence="1" type="ORF">GALMADRAFT_141393</name>
</gene>
<dbReference type="EMBL" id="KL142383">
    <property type="protein sequence ID" value="KDR74342.1"/>
    <property type="molecule type" value="Genomic_DNA"/>
</dbReference>
<dbReference type="HOGENOM" id="CLU_698388_0_0_1"/>
<name>A0A067SWA2_GALM3</name>
<dbReference type="AlphaFoldDB" id="A0A067SWA2"/>
<reference evidence="2" key="1">
    <citation type="journal article" date="2014" name="Proc. Natl. Acad. Sci. U.S.A.">
        <title>Extensive sampling of basidiomycete genomes demonstrates inadequacy of the white-rot/brown-rot paradigm for wood decay fungi.</title>
        <authorList>
            <person name="Riley R."/>
            <person name="Salamov A.A."/>
            <person name="Brown D.W."/>
            <person name="Nagy L.G."/>
            <person name="Floudas D."/>
            <person name="Held B.W."/>
            <person name="Levasseur A."/>
            <person name="Lombard V."/>
            <person name="Morin E."/>
            <person name="Otillar R."/>
            <person name="Lindquist E.A."/>
            <person name="Sun H."/>
            <person name="LaButti K.M."/>
            <person name="Schmutz J."/>
            <person name="Jabbour D."/>
            <person name="Luo H."/>
            <person name="Baker S.E."/>
            <person name="Pisabarro A.G."/>
            <person name="Walton J.D."/>
            <person name="Blanchette R.A."/>
            <person name="Henrissat B."/>
            <person name="Martin F."/>
            <person name="Cullen D."/>
            <person name="Hibbett D.S."/>
            <person name="Grigoriev I.V."/>
        </authorList>
    </citation>
    <scope>NUCLEOTIDE SEQUENCE [LARGE SCALE GENOMIC DNA]</scope>
    <source>
        <strain evidence="2">CBS 339.88</strain>
    </source>
</reference>
<protein>
    <submittedName>
        <fullName evidence="1">Uncharacterized protein</fullName>
    </submittedName>
</protein>
<organism evidence="1 2">
    <name type="scientific">Galerina marginata (strain CBS 339.88)</name>
    <dbReference type="NCBI Taxonomy" id="685588"/>
    <lineage>
        <taxon>Eukaryota</taxon>
        <taxon>Fungi</taxon>
        <taxon>Dikarya</taxon>
        <taxon>Basidiomycota</taxon>
        <taxon>Agaricomycotina</taxon>
        <taxon>Agaricomycetes</taxon>
        <taxon>Agaricomycetidae</taxon>
        <taxon>Agaricales</taxon>
        <taxon>Agaricineae</taxon>
        <taxon>Strophariaceae</taxon>
        <taxon>Galerina</taxon>
    </lineage>
</organism>
<sequence>MANLDQILIDHPFASTELDSVPRPKTESSESFSLSLDPLRICLAPSTYAVATGKDKETEKSAAPVSSARQLPLSGTFQCSSLPCFSPGERVKMNTKPDKTRPTCTLRPQKDPTIASFILSLGLENPCTFRLPAPRLDSSMNLLYKWLFIAQLSLVLLHAFLQASFRSPEKWTLDSGCNLPRMLLAASPGISSTLLRLSVQAAQSLVPPTLSLASAGALANVTVIDIGSPSADATDFNLYQFLFVHTSIALSQPLLEPQRSQSFRVGLAYYPFGSATWPPSEFQPGLPQCSDVRLFFPPQMFKKSKNPTTSQDVKTSRNRSLDQAESYTHRLSAIRFTGDVVSEVLAKAVYTQSMRPVDYDRDRYGFDVQRSPREFLQWRRVALFLVLSSLRWWYP</sequence>
<evidence type="ECO:0000313" key="1">
    <source>
        <dbReference type="EMBL" id="KDR74342.1"/>
    </source>
</evidence>
<proteinExistence type="predicted"/>
<dbReference type="Proteomes" id="UP000027222">
    <property type="component" value="Unassembled WGS sequence"/>
</dbReference>